<sequence length="195" mass="21507">MAILPSLLFSFLSIPFSNLLISLIRTLHRFAASVIQLHAGAHLTGPPASPHLLGEHRHTASEQVILLPWEVNLGITQYKSSIARSTSGDETSNSVECVFCLSDVEEGEEVRELRCKHLFHRRCLDRWLVERRATCPLCRDALVPHEMAATKGDDAADGDDDGEELADFATVVLLLANYAPQWIMTSINLSPFCAG</sequence>
<dbReference type="InterPro" id="IPR013083">
    <property type="entry name" value="Znf_RING/FYVE/PHD"/>
</dbReference>
<dbReference type="GO" id="GO:0008270">
    <property type="term" value="F:zinc ion binding"/>
    <property type="evidence" value="ECO:0007669"/>
    <property type="project" value="UniProtKB-KW"/>
</dbReference>
<evidence type="ECO:0000313" key="6">
    <source>
        <dbReference type="EMBL" id="WOL04575.1"/>
    </source>
</evidence>
<dbReference type="InterPro" id="IPR001841">
    <property type="entry name" value="Znf_RING"/>
</dbReference>
<dbReference type="PANTHER" id="PTHR47662:SF1">
    <property type="entry name" value="RING-TYPE DOMAIN-CONTAINING PROTEIN"/>
    <property type="match status" value="1"/>
</dbReference>
<evidence type="ECO:0000256" key="1">
    <source>
        <dbReference type="ARBA" id="ARBA00022723"/>
    </source>
</evidence>
<dbReference type="EMBL" id="CP136893">
    <property type="protein sequence ID" value="WOL04575.1"/>
    <property type="molecule type" value="Genomic_DNA"/>
</dbReference>
<protein>
    <submittedName>
        <fullName evidence="6">RING-H2 finger protein ATL50</fullName>
    </submittedName>
</protein>
<evidence type="ECO:0000256" key="2">
    <source>
        <dbReference type="ARBA" id="ARBA00022771"/>
    </source>
</evidence>
<reference evidence="6 7" key="1">
    <citation type="submission" date="2023-10" db="EMBL/GenBank/DDBJ databases">
        <title>Chromosome-scale genome assembly provides insights into flower coloration mechanisms of Canna indica.</title>
        <authorList>
            <person name="Li C."/>
        </authorList>
    </citation>
    <scope>NUCLEOTIDE SEQUENCE [LARGE SCALE GENOMIC DNA]</scope>
    <source>
        <tissue evidence="6">Flower</tissue>
    </source>
</reference>
<dbReference type="SMART" id="SM00744">
    <property type="entry name" value="RINGv"/>
    <property type="match status" value="1"/>
</dbReference>
<dbReference type="SMART" id="SM00184">
    <property type="entry name" value="RING"/>
    <property type="match status" value="1"/>
</dbReference>
<name>A0AAQ3QDK9_9LILI</name>
<keyword evidence="1" id="KW-0479">Metal-binding</keyword>
<keyword evidence="3" id="KW-0862">Zinc</keyword>
<dbReference type="Gene3D" id="3.30.40.10">
    <property type="entry name" value="Zinc/RING finger domain, C3HC4 (zinc finger)"/>
    <property type="match status" value="1"/>
</dbReference>
<dbReference type="Pfam" id="PF13639">
    <property type="entry name" value="zf-RING_2"/>
    <property type="match status" value="1"/>
</dbReference>
<evidence type="ECO:0000313" key="7">
    <source>
        <dbReference type="Proteomes" id="UP001327560"/>
    </source>
</evidence>
<evidence type="ECO:0000256" key="3">
    <source>
        <dbReference type="ARBA" id="ARBA00022833"/>
    </source>
</evidence>
<evidence type="ECO:0000256" key="4">
    <source>
        <dbReference type="PROSITE-ProRule" id="PRU00175"/>
    </source>
</evidence>
<gene>
    <name evidence="6" type="ORF">Cni_G13296</name>
</gene>
<proteinExistence type="predicted"/>
<keyword evidence="7" id="KW-1185">Reference proteome</keyword>
<dbReference type="CDD" id="cd16454">
    <property type="entry name" value="RING-H2_PA-TM-RING"/>
    <property type="match status" value="1"/>
</dbReference>
<dbReference type="PANTHER" id="PTHR47662">
    <property type="entry name" value="RING-TYPE DOMAIN-CONTAINING PROTEIN"/>
    <property type="match status" value="1"/>
</dbReference>
<dbReference type="InterPro" id="IPR011016">
    <property type="entry name" value="Znf_RING-CH"/>
</dbReference>
<dbReference type="Proteomes" id="UP001327560">
    <property type="component" value="Chromosome 4"/>
</dbReference>
<dbReference type="AlphaFoldDB" id="A0AAQ3QDK9"/>
<dbReference type="PROSITE" id="PS50089">
    <property type="entry name" value="ZF_RING_2"/>
    <property type="match status" value="1"/>
</dbReference>
<dbReference type="SUPFAM" id="SSF57850">
    <property type="entry name" value="RING/U-box"/>
    <property type="match status" value="1"/>
</dbReference>
<feature type="domain" description="RING-type" evidence="5">
    <location>
        <begin position="97"/>
        <end position="139"/>
    </location>
</feature>
<keyword evidence="2 4" id="KW-0863">Zinc-finger</keyword>
<organism evidence="6 7">
    <name type="scientific">Canna indica</name>
    <name type="common">Indian-shot</name>
    <dbReference type="NCBI Taxonomy" id="4628"/>
    <lineage>
        <taxon>Eukaryota</taxon>
        <taxon>Viridiplantae</taxon>
        <taxon>Streptophyta</taxon>
        <taxon>Embryophyta</taxon>
        <taxon>Tracheophyta</taxon>
        <taxon>Spermatophyta</taxon>
        <taxon>Magnoliopsida</taxon>
        <taxon>Liliopsida</taxon>
        <taxon>Zingiberales</taxon>
        <taxon>Cannaceae</taxon>
        <taxon>Canna</taxon>
    </lineage>
</organism>
<accession>A0AAQ3QDK9</accession>
<evidence type="ECO:0000259" key="5">
    <source>
        <dbReference type="PROSITE" id="PS50089"/>
    </source>
</evidence>